<evidence type="ECO:0000313" key="2">
    <source>
        <dbReference type="Proteomes" id="UP000055024"/>
    </source>
</evidence>
<sequence>MIRHLYDDRYLHSAALETVKTRLSVSEFEI</sequence>
<proteinExistence type="predicted"/>
<organism evidence="1 2">
    <name type="scientific">Trichinella zimbabwensis</name>
    <dbReference type="NCBI Taxonomy" id="268475"/>
    <lineage>
        <taxon>Eukaryota</taxon>
        <taxon>Metazoa</taxon>
        <taxon>Ecdysozoa</taxon>
        <taxon>Nematoda</taxon>
        <taxon>Enoplea</taxon>
        <taxon>Dorylaimia</taxon>
        <taxon>Trichinellida</taxon>
        <taxon>Trichinellidae</taxon>
        <taxon>Trichinella</taxon>
    </lineage>
</organism>
<accession>A0A0V1GHL7</accession>
<comment type="caution">
    <text evidence="1">The sequence shown here is derived from an EMBL/GenBank/DDBJ whole genome shotgun (WGS) entry which is preliminary data.</text>
</comment>
<dbReference type="EMBL" id="JYDP01001815">
    <property type="protein sequence ID" value="KRY97754.1"/>
    <property type="molecule type" value="Genomic_DNA"/>
</dbReference>
<protein>
    <submittedName>
        <fullName evidence="1">Uncharacterized protein</fullName>
    </submittedName>
</protein>
<gene>
    <name evidence="1" type="ORF">T11_4545</name>
</gene>
<reference evidence="1 2" key="1">
    <citation type="submission" date="2015-01" db="EMBL/GenBank/DDBJ databases">
        <title>Evolution of Trichinella species and genotypes.</title>
        <authorList>
            <person name="Korhonen P.K."/>
            <person name="Edoardo P."/>
            <person name="Giuseppe L.R."/>
            <person name="Gasser R.B."/>
        </authorList>
    </citation>
    <scope>NUCLEOTIDE SEQUENCE [LARGE SCALE GENOMIC DNA]</scope>
    <source>
        <strain evidence="1">ISS1029</strain>
    </source>
</reference>
<evidence type="ECO:0000313" key="1">
    <source>
        <dbReference type="EMBL" id="KRY97754.1"/>
    </source>
</evidence>
<name>A0A0V1GHL7_9BILA</name>
<keyword evidence="2" id="KW-1185">Reference proteome</keyword>
<dbReference type="AlphaFoldDB" id="A0A0V1GHL7"/>
<dbReference type="Proteomes" id="UP000055024">
    <property type="component" value="Unassembled WGS sequence"/>
</dbReference>